<proteinExistence type="predicted"/>
<reference evidence="2 3" key="1">
    <citation type="submission" date="2019-02" db="EMBL/GenBank/DDBJ databases">
        <title>Deep-cultivation of Planctomycetes and their phenomic and genomic characterization uncovers novel biology.</title>
        <authorList>
            <person name="Wiegand S."/>
            <person name="Jogler M."/>
            <person name="Boedeker C."/>
            <person name="Pinto D."/>
            <person name="Vollmers J."/>
            <person name="Rivas-Marin E."/>
            <person name="Kohn T."/>
            <person name="Peeters S.H."/>
            <person name="Heuer A."/>
            <person name="Rast P."/>
            <person name="Oberbeckmann S."/>
            <person name="Bunk B."/>
            <person name="Jeske O."/>
            <person name="Meyerdierks A."/>
            <person name="Storesund J.E."/>
            <person name="Kallscheuer N."/>
            <person name="Luecker S."/>
            <person name="Lage O.M."/>
            <person name="Pohl T."/>
            <person name="Merkel B.J."/>
            <person name="Hornburger P."/>
            <person name="Mueller R.-W."/>
            <person name="Bruemmer F."/>
            <person name="Labrenz M."/>
            <person name="Spormann A.M."/>
            <person name="Op Den Camp H."/>
            <person name="Overmann J."/>
            <person name="Amann R."/>
            <person name="Jetten M.S.M."/>
            <person name="Mascher T."/>
            <person name="Medema M.H."/>
            <person name="Devos D.P."/>
            <person name="Kaster A.-K."/>
            <person name="Ovreas L."/>
            <person name="Rohde M."/>
            <person name="Galperin M.Y."/>
            <person name="Jogler C."/>
        </authorList>
    </citation>
    <scope>NUCLEOTIDE SEQUENCE [LARGE SCALE GENOMIC DNA]</scope>
    <source>
        <strain evidence="2 3">Poly41</strain>
    </source>
</reference>
<name>A0A5C6DGW0_9BACT</name>
<dbReference type="AlphaFoldDB" id="A0A5C6DGW0"/>
<evidence type="ECO:0000313" key="3">
    <source>
        <dbReference type="Proteomes" id="UP000319143"/>
    </source>
</evidence>
<evidence type="ECO:0000313" key="2">
    <source>
        <dbReference type="EMBL" id="TWU36070.1"/>
    </source>
</evidence>
<evidence type="ECO:0000256" key="1">
    <source>
        <dbReference type="SAM" id="MobiDB-lite"/>
    </source>
</evidence>
<dbReference type="EMBL" id="SJPV01000006">
    <property type="protein sequence ID" value="TWU36070.1"/>
    <property type="molecule type" value="Genomic_DNA"/>
</dbReference>
<organism evidence="2 3">
    <name type="scientific">Novipirellula artificiosorum</name>
    <dbReference type="NCBI Taxonomy" id="2528016"/>
    <lineage>
        <taxon>Bacteria</taxon>
        <taxon>Pseudomonadati</taxon>
        <taxon>Planctomycetota</taxon>
        <taxon>Planctomycetia</taxon>
        <taxon>Pirellulales</taxon>
        <taxon>Pirellulaceae</taxon>
        <taxon>Novipirellula</taxon>
    </lineage>
</organism>
<gene>
    <name evidence="2" type="ORF">Poly41_38230</name>
</gene>
<sequence>MQDRGEDADATESTPTSFRQIMDDENAKCPQKVEDYLTLQYVKPSGTGLFRYEFRYAVSESGRDEIRWGRRWALKAERVKELRNTPLGMAIFKYDLGLDHVFKDNDGIQMLSFTVNKDDMGDPKTWSSAEQGTLAAQPARLAPAIDSSGKQSSVTPGTILPIGSDVKVNPFVQ</sequence>
<accession>A0A5C6DGW0</accession>
<protein>
    <submittedName>
        <fullName evidence="2">Uncharacterized protein</fullName>
    </submittedName>
</protein>
<keyword evidence="3" id="KW-1185">Reference proteome</keyword>
<dbReference type="Proteomes" id="UP000319143">
    <property type="component" value="Unassembled WGS sequence"/>
</dbReference>
<comment type="caution">
    <text evidence="2">The sequence shown here is derived from an EMBL/GenBank/DDBJ whole genome shotgun (WGS) entry which is preliminary data.</text>
</comment>
<feature type="region of interest" description="Disordered" evidence="1">
    <location>
        <begin position="1"/>
        <end position="24"/>
    </location>
</feature>